<feature type="binding site" evidence="1">
    <location>
        <position position="156"/>
    </location>
    <ligand>
        <name>an N-acyl-1,2-diacyl-sn-glycero-3-phosphoethanolamine</name>
        <dbReference type="ChEBI" id="CHEBI:62537"/>
    </ligand>
</feature>
<keyword evidence="4" id="KW-1185">Reference proteome</keyword>
<dbReference type="Pfam" id="PF12706">
    <property type="entry name" value="Lactamase_B_2"/>
    <property type="match status" value="1"/>
</dbReference>
<dbReference type="SUPFAM" id="SSF56281">
    <property type="entry name" value="Metallo-hydrolase/oxidoreductase"/>
    <property type="match status" value="1"/>
</dbReference>
<dbReference type="AlphaFoldDB" id="M2PBQ3"/>
<dbReference type="STRING" id="914234.M2PBQ3"/>
<proteinExistence type="predicted"/>
<dbReference type="OrthoDB" id="332863at2759"/>
<dbReference type="InterPro" id="IPR001279">
    <property type="entry name" value="Metallo-B-lactamas"/>
</dbReference>
<dbReference type="PANTHER" id="PTHR15032">
    <property type="entry name" value="N-ACYL-PHOSPHATIDYLETHANOLAMINE-HYDROLYZING PHOSPHOLIPASE D"/>
    <property type="match status" value="1"/>
</dbReference>
<name>M2PBQ3_CERS8</name>
<dbReference type="GO" id="GO:0008270">
    <property type="term" value="F:zinc ion binding"/>
    <property type="evidence" value="ECO:0007669"/>
    <property type="project" value="InterPro"/>
</dbReference>
<dbReference type="GO" id="GO:0070291">
    <property type="term" value="P:N-acylethanolamine metabolic process"/>
    <property type="evidence" value="ECO:0007669"/>
    <property type="project" value="TreeGrafter"/>
</dbReference>
<dbReference type="Proteomes" id="UP000016930">
    <property type="component" value="Unassembled WGS sequence"/>
</dbReference>
<dbReference type="GO" id="GO:0070292">
    <property type="term" value="P:N-acylphosphatidylethanolamine metabolic process"/>
    <property type="evidence" value="ECO:0007669"/>
    <property type="project" value="TreeGrafter"/>
</dbReference>
<gene>
    <name evidence="3" type="primary">CsMn33</name>
    <name evidence="3" type="ORF">CERSUDRAFT_118431</name>
</gene>
<dbReference type="InterPro" id="IPR024884">
    <property type="entry name" value="NAPE-PLD"/>
</dbReference>
<dbReference type="GO" id="GO:0005737">
    <property type="term" value="C:cytoplasm"/>
    <property type="evidence" value="ECO:0007669"/>
    <property type="project" value="TreeGrafter"/>
</dbReference>
<feature type="domain" description="Metallo-beta-lactamase" evidence="2">
    <location>
        <begin position="111"/>
        <end position="348"/>
    </location>
</feature>
<evidence type="ECO:0000259" key="2">
    <source>
        <dbReference type="Pfam" id="PF12706"/>
    </source>
</evidence>
<evidence type="ECO:0000256" key="1">
    <source>
        <dbReference type="PIRSR" id="PIRSR038896-50"/>
    </source>
</evidence>
<feature type="binding site" evidence="1">
    <location>
        <position position="325"/>
    </location>
    <ligand>
        <name>an N-acyl-1,2-diacyl-sn-glycero-3-phosphoethanolamine</name>
        <dbReference type="ChEBI" id="CHEBI:62537"/>
    </ligand>
</feature>
<evidence type="ECO:0000313" key="4">
    <source>
        <dbReference type="Proteomes" id="UP000016930"/>
    </source>
</evidence>
<dbReference type="HOGENOM" id="CLU_020884_2_0_1"/>
<dbReference type="InterPro" id="IPR036866">
    <property type="entry name" value="RibonucZ/Hydroxyglut_hydro"/>
</dbReference>
<organism evidence="3 4">
    <name type="scientific">Ceriporiopsis subvermispora (strain B)</name>
    <name type="common">White-rot fungus</name>
    <name type="synonym">Gelatoporia subvermispora</name>
    <dbReference type="NCBI Taxonomy" id="914234"/>
    <lineage>
        <taxon>Eukaryota</taxon>
        <taxon>Fungi</taxon>
        <taxon>Dikarya</taxon>
        <taxon>Basidiomycota</taxon>
        <taxon>Agaricomycotina</taxon>
        <taxon>Agaricomycetes</taxon>
        <taxon>Polyporales</taxon>
        <taxon>Gelatoporiaceae</taxon>
        <taxon>Gelatoporia</taxon>
    </lineage>
</organism>
<dbReference type="GO" id="GO:0070290">
    <property type="term" value="F:N-acylphosphatidylethanolamine-specific phospholipase D activity"/>
    <property type="evidence" value="ECO:0007669"/>
    <property type="project" value="InterPro"/>
</dbReference>
<sequence>MSDSQSMVTELPALVDHGGKRPSHHLNDSKTKFHNPWPSWRDQTATLYFKLFTAVFFRSPKIPSDLLTTLPRQTPTWGLGGDLAALKATWLGHACYLVEFATPKGATRGSRVIFDPALSHRCSPFQWMGPQRLTSTACKTTEIPAVDAIVLSHNHYDHTDSITLQTLYEMHKPHIFAPLGNLPYLLSLNIPRNKIHILDWWDARQLTVHLPSGSDGPTVASSLKVTCTPAQHTAARSAFDRWQTLWASWAVEEVVAGVDSTSPSVGKKVWFAGDTGYRTIREGEDEATLPVCPAFAEVGKRFNGFDLAMIPIGAYAPRDVFSNMHAYPGDSVGIFKDVKAQKALAMHWGTWVLTTEPILEPPELLKAECEKAGVPEGDFDVCELGETRFF</sequence>
<dbReference type="PIRSF" id="PIRSF038896">
    <property type="entry name" value="NAPE-PLD"/>
    <property type="match status" value="1"/>
</dbReference>
<protein>
    <submittedName>
        <fullName evidence="3">CsMn33</fullName>
    </submittedName>
</protein>
<accession>M2PBQ3</accession>
<evidence type="ECO:0000313" key="3">
    <source>
        <dbReference type="EMBL" id="EMD33009.1"/>
    </source>
</evidence>
<dbReference type="PANTHER" id="PTHR15032:SF4">
    <property type="entry name" value="N-ACYL-PHOSPHATIDYLETHANOLAMINE-HYDROLYZING PHOSPHOLIPASE D"/>
    <property type="match status" value="1"/>
</dbReference>
<dbReference type="Gene3D" id="3.60.15.10">
    <property type="entry name" value="Ribonuclease Z/Hydroxyacylglutathione hydrolase-like"/>
    <property type="match status" value="1"/>
</dbReference>
<dbReference type="EMBL" id="KB445808">
    <property type="protein sequence ID" value="EMD33009.1"/>
    <property type="molecule type" value="Genomic_DNA"/>
</dbReference>
<reference evidence="3 4" key="1">
    <citation type="journal article" date="2012" name="Proc. Natl. Acad. Sci. U.S.A.">
        <title>Comparative genomics of Ceriporiopsis subvermispora and Phanerochaete chrysosporium provide insight into selective ligninolysis.</title>
        <authorList>
            <person name="Fernandez-Fueyo E."/>
            <person name="Ruiz-Duenas F.J."/>
            <person name="Ferreira P."/>
            <person name="Floudas D."/>
            <person name="Hibbett D.S."/>
            <person name="Canessa P."/>
            <person name="Larrondo L.F."/>
            <person name="James T.Y."/>
            <person name="Seelenfreund D."/>
            <person name="Lobos S."/>
            <person name="Polanco R."/>
            <person name="Tello M."/>
            <person name="Honda Y."/>
            <person name="Watanabe T."/>
            <person name="Watanabe T."/>
            <person name="Ryu J.S."/>
            <person name="Kubicek C.P."/>
            <person name="Schmoll M."/>
            <person name="Gaskell J."/>
            <person name="Hammel K.E."/>
            <person name="St John F.J."/>
            <person name="Vanden Wymelenberg A."/>
            <person name="Sabat G."/>
            <person name="Splinter BonDurant S."/>
            <person name="Syed K."/>
            <person name="Yadav J.S."/>
            <person name="Doddapaneni H."/>
            <person name="Subramanian V."/>
            <person name="Lavin J.L."/>
            <person name="Oguiza J.A."/>
            <person name="Perez G."/>
            <person name="Pisabarro A.G."/>
            <person name="Ramirez L."/>
            <person name="Santoyo F."/>
            <person name="Master E."/>
            <person name="Coutinho P.M."/>
            <person name="Henrissat B."/>
            <person name="Lombard V."/>
            <person name="Magnuson J.K."/>
            <person name="Kuees U."/>
            <person name="Hori C."/>
            <person name="Igarashi K."/>
            <person name="Samejima M."/>
            <person name="Held B.W."/>
            <person name="Barry K.W."/>
            <person name="LaButti K.M."/>
            <person name="Lapidus A."/>
            <person name="Lindquist E.A."/>
            <person name="Lucas S.M."/>
            <person name="Riley R."/>
            <person name="Salamov A.A."/>
            <person name="Hoffmeister D."/>
            <person name="Schwenk D."/>
            <person name="Hadar Y."/>
            <person name="Yarden O."/>
            <person name="de Vries R.P."/>
            <person name="Wiebenga A."/>
            <person name="Stenlid J."/>
            <person name="Eastwood D."/>
            <person name="Grigoriev I.V."/>
            <person name="Berka R.M."/>
            <person name="Blanchette R.A."/>
            <person name="Kersten P."/>
            <person name="Martinez A.T."/>
            <person name="Vicuna R."/>
            <person name="Cullen D."/>
        </authorList>
    </citation>
    <scope>NUCLEOTIDE SEQUENCE [LARGE SCALE GENOMIC DNA]</scope>
    <source>
        <strain evidence="3 4">B</strain>
    </source>
</reference>